<dbReference type="Gene3D" id="3.40.50.150">
    <property type="entry name" value="Vaccinia Virus protein VP39"/>
    <property type="match status" value="1"/>
</dbReference>
<dbReference type="Pfam" id="PF08241">
    <property type="entry name" value="Methyltransf_11"/>
    <property type="match status" value="1"/>
</dbReference>
<comment type="caution">
    <text evidence="2">The sequence shown here is derived from an EMBL/GenBank/DDBJ whole genome shotgun (WGS) entry which is preliminary data.</text>
</comment>
<dbReference type="GO" id="GO:0032259">
    <property type="term" value="P:methylation"/>
    <property type="evidence" value="ECO:0007669"/>
    <property type="project" value="UniProtKB-KW"/>
</dbReference>
<reference evidence="3" key="1">
    <citation type="journal article" date="2019" name="Int. J. Syst. Evol. Microbiol.">
        <title>The Global Catalogue of Microorganisms (GCM) 10K type strain sequencing project: providing services to taxonomists for standard genome sequencing and annotation.</title>
        <authorList>
            <consortium name="The Broad Institute Genomics Platform"/>
            <consortium name="The Broad Institute Genome Sequencing Center for Infectious Disease"/>
            <person name="Wu L."/>
            <person name="Ma J."/>
        </authorList>
    </citation>
    <scope>NUCLEOTIDE SEQUENCE [LARGE SCALE GENOMIC DNA]</scope>
    <source>
        <strain evidence="3">JCM 18298</strain>
    </source>
</reference>
<dbReference type="PANTHER" id="PTHR42912">
    <property type="entry name" value="METHYLTRANSFERASE"/>
    <property type="match status" value="1"/>
</dbReference>
<dbReference type="InterPro" id="IPR029063">
    <property type="entry name" value="SAM-dependent_MTases_sf"/>
</dbReference>
<feature type="domain" description="Methyltransferase type 11" evidence="1">
    <location>
        <begin position="60"/>
        <end position="151"/>
    </location>
</feature>
<dbReference type="GO" id="GO:0008168">
    <property type="term" value="F:methyltransferase activity"/>
    <property type="evidence" value="ECO:0007669"/>
    <property type="project" value="UniProtKB-KW"/>
</dbReference>
<organism evidence="2 3">
    <name type="scientific">Nocardia callitridis</name>
    <dbReference type="NCBI Taxonomy" id="648753"/>
    <lineage>
        <taxon>Bacteria</taxon>
        <taxon>Bacillati</taxon>
        <taxon>Actinomycetota</taxon>
        <taxon>Actinomycetes</taxon>
        <taxon>Mycobacteriales</taxon>
        <taxon>Nocardiaceae</taxon>
        <taxon>Nocardia</taxon>
    </lineage>
</organism>
<dbReference type="InterPro" id="IPR050508">
    <property type="entry name" value="Methyltransf_Superfamily"/>
</dbReference>
<dbReference type="Proteomes" id="UP001500603">
    <property type="component" value="Unassembled WGS sequence"/>
</dbReference>
<dbReference type="EMBL" id="BAABJM010000004">
    <property type="protein sequence ID" value="GAA5061452.1"/>
    <property type="molecule type" value="Genomic_DNA"/>
</dbReference>
<proteinExistence type="predicted"/>
<gene>
    <name evidence="2" type="ORF">GCM10023318_44020</name>
</gene>
<evidence type="ECO:0000313" key="3">
    <source>
        <dbReference type="Proteomes" id="UP001500603"/>
    </source>
</evidence>
<keyword evidence="3" id="KW-1185">Reference proteome</keyword>
<accession>A0ABP9KQM7</accession>
<keyword evidence="2" id="KW-0808">Transferase</keyword>
<sequence>MMTASTPAAPTRARNKFVTDSWNRLARAYDFPILQRLAYRPPQDEILEQLHLTDARRIADIGCGTGILASRIYEEIGPDVLYGCDASEGMLAQAKARTPEVNWINRQAEDLGLPDGAVDAVVSTHAFHFFEHAPAVAEFHRILAPGGLLAIVVANQHNLLGQFFQLTTSPSVMYFPTIEEMRDLVEEAGFTLLTQRPIRRPLPGAFIPDVLTVARKH</sequence>
<dbReference type="CDD" id="cd02440">
    <property type="entry name" value="AdoMet_MTases"/>
    <property type="match status" value="1"/>
</dbReference>
<evidence type="ECO:0000313" key="2">
    <source>
        <dbReference type="EMBL" id="GAA5061452.1"/>
    </source>
</evidence>
<name>A0ABP9KQM7_9NOCA</name>
<protein>
    <submittedName>
        <fullName evidence="2">Class I SAM-dependent methyltransferase</fullName>
    </submittedName>
</protein>
<dbReference type="SUPFAM" id="SSF53335">
    <property type="entry name" value="S-adenosyl-L-methionine-dependent methyltransferases"/>
    <property type="match status" value="1"/>
</dbReference>
<evidence type="ECO:0000259" key="1">
    <source>
        <dbReference type="Pfam" id="PF08241"/>
    </source>
</evidence>
<keyword evidence="2" id="KW-0489">Methyltransferase</keyword>
<dbReference type="PANTHER" id="PTHR42912:SF80">
    <property type="entry name" value="METHYLTRANSFERASE DOMAIN-CONTAINING PROTEIN"/>
    <property type="match status" value="1"/>
</dbReference>
<dbReference type="InterPro" id="IPR013216">
    <property type="entry name" value="Methyltransf_11"/>
</dbReference>